<evidence type="ECO:0000259" key="2">
    <source>
        <dbReference type="Pfam" id="PF13739"/>
    </source>
</evidence>
<dbReference type="Gene3D" id="3.30.565.40">
    <property type="entry name" value="Fervidobacterium nodosum Rt17-B1 like"/>
    <property type="match status" value="1"/>
</dbReference>
<evidence type="ECO:0000313" key="3">
    <source>
        <dbReference type="EMBL" id="QEK51501.1"/>
    </source>
</evidence>
<dbReference type="PROSITE" id="PS51257">
    <property type="entry name" value="PROKAR_LIPOPROTEIN"/>
    <property type="match status" value="1"/>
</dbReference>
<name>A0A5C0VII0_9SPHI</name>
<dbReference type="AlphaFoldDB" id="A0A5C0VII0"/>
<dbReference type="InterPro" id="IPR021729">
    <property type="entry name" value="DUF3298"/>
</dbReference>
<dbReference type="RefSeq" id="WP_149074491.1">
    <property type="nucleotide sequence ID" value="NZ_CP043329.1"/>
</dbReference>
<feature type="domain" description="Deacetylase PdaC" evidence="2">
    <location>
        <begin position="61"/>
        <end position="151"/>
    </location>
</feature>
<evidence type="ECO:0000259" key="1">
    <source>
        <dbReference type="Pfam" id="PF11738"/>
    </source>
</evidence>
<dbReference type="Pfam" id="PF11738">
    <property type="entry name" value="DUF3298"/>
    <property type="match status" value="1"/>
</dbReference>
<protein>
    <submittedName>
        <fullName evidence="3">DUF3298 and DUF4163 domain-containing protein</fullName>
    </submittedName>
</protein>
<dbReference type="InterPro" id="IPR037126">
    <property type="entry name" value="PdaC/RsiV-like_sf"/>
</dbReference>
<dbReference type="Proteomes" id="UP000323653">
    <property type="component" value="Chromosome"/>
</dbReference>
<dbReference type="InterPro" id="IPR025303">
    <property type="entry name" value="PdaC"/>
</dbReference>
<dbReference type="Gene3D" id="3.90.640.20">
    <property type="entry name" value="Heat-shock cognate protein, ATPase"/>
    <property type="match status" value="1"/>
</dbReference>
<feature type="domain" description="DUF3298" evidence="1">
    <location>
        <begin position="170"/>
        <end position="248"/>
    </location>
</feature>
<reference evidence="3 4" key="1">
    <citation type="submission" date="2019-08" db="EMBL/GenBank/DDBJ databases">
        <title>Pedobacter sp. nov., isolated from Han river, South Korea.</title>
        <authorList>
            <person name="Lee D.-H."/>
            <person name="Kim Y.-S."/>
            <person name="Hwang E.-M."/>
            <person name="Le Tran T.C."/>
            <person name="Cha C.-J."/>
        </authorList>
    </citation>
    <scope>NUCLEOTIDE SEQUENCE [LARGE SCALE GENOMIC DNA]</scope>
    <source>
        <strain evidence="3 4">CJ43</strain>
    </source>
</reference>
<proteinExistence type="predicted"/>
<keyword evidence="4" id="KW-1185">Reference proteome</keyword>
<organism evidence="3 4">
    <name type="scientific">Pedobacter aquae</name>
    <dbReference type="NCBI Taxonomy" id="2605747"/>
    <lineage>
        <taxon>Bacteria</taxon>
        <taxon>Pseudomonadati</taxon>
        <taxon>Bacteroidota</taxon>
        <taxon>Sphingobacteriia</taxon>
        <taxon>Sphingobacteriales</taxon>
        <taxon>Sphingobacteriaceae</taxon>
        <taxon>Pedobacter</taxon>
    </lineage>
</organism>
<dbReference type="Pfam" id="PF13739">
    <property type="entry name" value="PdaC"/>
    <property type="match status" value="1"/>
</dbReference>
<gene>
    <name evidence="3" type="ORF">FYC62_07370</name>
</gene>
<sequence length="265" mass="30912">MRHHLLLAVFALTFISCNQNKPKQAEQEEAKQIAKDTLAYELINFYKTTPSCKIDSCEAYVKVLYPVFKVDTLNKFISNIITTLPYNGQPTRNLNLAADSFINDYLKFKKEFPDSPAGYAWDQNFRIAYQDENFINFAYQSYVYTGGAHGLETIQYFNISKKGYQIIQLKDIFDPSERVQLNAIAEQIFRKQEGLKADDHLDSYFFDEQKFSLNENFIITNKGLEFLYNPYEIKAYAYGRTALFIPYKDIQEIIKKESILSKFKP</sequence>
<dbReference type="EMBL" id="CP043329">
    <property type="protein sequence ID" value="QEK51501.1"/>
    <property type="molecule type" value="Genomic_DNA"/>
</dbReference>
<dbReference type="KEGG" id="pej:FYC62_07370"/>
<evidence type="ECO:0000313" key="4">
    <source>
        <dbReference type="Proteomes" id="UP000323653"/>
    </source>
</evidence>
<accession>A0A5C0VII0</accession>